<dbReference type="OrthoDB" id="3255035at2759"/>
<proteinExistence type="predicted"/>
<protein>
    <recommendedName>
        <fullName evidence="2">G domain-containing protein</fullName>
    </recommendedName>
</protein>
<organism evidence="1">
    <name type="scientific">Psilocybe cubensis</name>
    <name type="common">Psychedelic mushroom</name>
    <name type="synonym">Stropharia cubensis</name>
    <dbReference type="NCBI Taxonomy" id="181762"/>
    <lineage>
        <taxon>Eukaryota</taxon>
        <taxon>Fungi</taxon>
        <taxon>Dikarya</taxon>
        <taxon>Basidiomycota</taxon>
        <taxon>Agaricomycotina</taxon>
        <taxon>Agaricomycetes</taxon>
        <taxon>Agaricomycetidae</taxon>
        <taxon>Agaricales</taxon>
        <taxon>Agaricineae</taxon>
        <taxon>Strophariaceae</taxon>
        <taxon>Psilocybe</taxon>
    </lineage>
</organism>
<gene>
    <name evidence="1" type="ORF">JR316_000045</name>
</gene>
<dbReference type="InterPro" id="IPR027417">
    <property type="entry name" value="P-loop_NTPase"/>
</dbReference>
<sequence length="212" mass="24131">MIRAIKIFTFLGKDSTHDSSSFPAIIVLGIQGSGKSYFINKLTCDTNVVDISDDINHRQLQPSKTPVNAPSLKQYPNIPEPLYIVEVPGLDDYTRSDEDILSELQTWLETEKCVLKGAIYLYDISRDRYPVSTKRAVDDFFRKWIGQDARGKVVLGITKSDIVTDETLKNKRLEALRTNFWKGIMKRYEIREIIDTSSPKASADIVKILLRS</sequence>
<reference evidence="1" key="1">
    <citation type="submission" date="2021-02" db="EMBL/GenBank/DDBJ databases">
        <title>Psilocybe cubensis genome.</title>
        <authorList>
            <person name="Mckernan K.J."/>
            <person name="Crawford S."/>
            <person name="Trippe A."/>
            <person name="Kane L.T."/>
            <person name="Mclaughlin S."/>
        </authorList>
    </citation>
    <scope>NUCLEOTIDE SEQUENCE [LARGE SCALE GENOMIC DNA]</scope>
    <source>
        <strain evidence="1">MGC-MH-2018</strain>
    </source>
</reference>
<dbReference type="CDD" id="cd00882">
    <property type="entry name" value="Ras_like_GTPase"/>
    <property type="match status" value="1"/>
</dbReference>
<dbReference type="Gene3D" id="3.40.50.300">
    <property type="entry name" value="P-loop containing nucleotide triphosphate hydrolases"/>
    <property type="match status" value="1"/>
</dbReference>
<accession>A0A8H8CPZ5</accession>
<evidence type="ECO:0000313" key="1">
    <source>
        <dbReference type="EMBL" id="KAG5173390.1"/>
    </source>
</evidence>
<dbReference type="EMBL" id="JAFIQS010000001">
    <property type="protein sequence ID" value="KAG5173390.1"/>
    <property type="molecule type" value="Genomic_DNA"/>
</dbReference>
<evidence type="ECO:0008006" key="2">
    <source>
        <dbReference type="Google" id="ProtNLM"/>
    </source>
</evidence>
<dbReference type="AlphaFoldDB" id="A0A8H8CPZ5"/>
<name>A0A8H8CPZ5_PSICU</name>
<dbReference type="SUPFAM" id="SSF52540">
    <property type="entry name" value="P-loop containing nucleoside triphosphate hydrolases"/>
    <property type="match status" value="1"/>
</dbReference>
<comment type="caution">
    <text evidence="1">The sequence shown here is derived from an EMBL/GenBank/DDBJ whole genome shotgun (WGS) entry which is preliminary data.</text>
</comment>